<dbReference type="AlphaFoldDB" id="A0A6J6HLJ5"/>
<organism evidence="1">
    <name type="scientific">freshwater metagenome</name>
    <dbReference type="NCBI Taxonomy" id="449393"/>
    <lineage>
        <taxon>unclassified sequences</taxon>
        <taxon>metagenomes</taxon>
        <taxon>ecological metagenomes</taxon>
    </lineage>
</organism>
<evidence type="ECO:0000313" key="1">
    <source>
        <dbReference type="EMBL" id="CAB4614057.1"/>
    </source>
</evidence>
<gene>
    <name evidence="1" type="ORF">UFOPK1826_01450</name>
</gene>
<accession>A0A6J6HLJ5</accession>
<reference evidence="1" key="1">
    <citation type="submission" date="2020-05" db="EMBL/GenBank/DDBJ databases">
        <authorList>
            <person name="Chiriac C."/>
            <person name="Salcher M."/>
            <person name="Ghai R."/>
            <person name="Kavagutti S V."/>
        </authorList>
    </citation>
    <scope>NUCLEOTIDE SEQUENCE</scope>
</reference>
<dbReference type="EMBL" id="CAEZUN010000238">
    <property type="protein sequence ID" value="CAB4614057.1"/>
    <property type="molecule type" value="Genomic_DNA"/>
</dbReference>
<proteinExistence type="predicted"/>
<name>A0A6J6HLJ5_9ZZZZ</name>
<sequence>MKPSRVASNGLLTIEVDKAVIFSKPATAVIVAADSDPPEMTASHIPHEICRAA</sequence>
<protein>
    <submittedName>
        <fullName evidence="1">Unannotated protein</fullName>
    </submittedName>
</protein>